<evidence type="ECO:0000256" key="1">
    <source>
        <dbReference type="SAM" id="Phobius"/>
    </source>
</evidence>
<dbReference type="RefSeq" id="WP_201843065.1">
    <property type="nucleotide sequence ID" value="NZ_JAERRK010000023.1"/>
</dbReference>
<accession>A0A937ENE4</accession>
<name>A0A937ENE4_9ACTN</name>
<evidence type="ECO:0000313" key="2">
    <source>
        <dbReference type="EMBL" id="MBL1086527.1"/>
    </source>
</evidence>
<keyword evidence="1" id="KW-0472">Membrane</keyword>
<keyword evidence="1" id="KW-0812">Transmembrane</keyword>
<dbReference type="Proteomes" id="UP000661858">
    <property type="component" value="Unassembled WGS sequence"/>
</dbReference>
<sequence length="221" mass="23343">MLFVVLQGNQFGGVLSVETAAKSAHRLTGDGVHHPSVDQGISALLGAAIGVLGAVSTSAVSGWSNRQQIRAQAKVDHAHWRRQARREAYSTFLAPAHEAHNALKYAARALVGDTDTEEADRQLRIAQEEMGALQANWAALAVEGPDSVEQAANGVKTALHSMHTTLLAWRDSAGAADLNVKLVERHAVEVTMVSERISAFAVAARAALDESTFPQGANGPA</sequence>
<keyword evidence="1" id="KW-1133">Transmembrane helix</keyword>
<feature type="transmembrane region" description="Helical" evidence="1">
    <location>
        <begin position="41"/>
        <end position="64"/>
    </location>
</feature>
<dbReference type="AlphaFoldDB" id="A0A937ENE4"/>
<comment type="caution">
    <text evidence="2">The sequence shown here is derived from an EMBL/GenBank/DDBJ whole genome shotgun (WGS) entry which is preliminary data.</text>
</comment>
<gene>
    <name evidence="2" type="ORF">JK359_31995</name>
</gene>
<keyword evidence="3" id="KW-1185">Reference proteome</keyword>
<proteinExistence type="predicted"/>
<reference evidence="2" key="1">
    <citation type="submission" date="2021-01" db="EMBL/GenBank/DDBJ databases">
        <title>WGS of actinomycetes isolated from Thailand.</title>
        <authorList>
            <person name="Thawai C."/>
        </authorList>
    </citation>
    <scope>NUCLEOTIDE SEQUENCE</scope>
    <source>
        <strain evidence="2">RCU-197</strain>
    </source>
</reference>
<protein>
    <submittedName>
        <fullName evidence="2">Uncharacterized protein</fullName>
    </submittedName>
</protein>
<evidence type="ECO:0000313" key="3">
    <source>
        <dbReference type="Proteomes" id="UP000661858"/>
    </source>
</evidence>
<dbReference type="EMBL" id="JAERRK010000023">
    <property type="protein sequence ID" value="MBL1086527.1"/>
    <property type="molecule type" value="Genomic_DNA"/>
</dbReference>
<organism evidence="2 3">
    <name type="scientific">Streptomyces actinomycinicus</name>
    <dbReference type="NCBI Taxonomy" id="1695166"/>
    <lineage>
        <taxon>Bacteria</taxon>
        <taxon>Bacillati</taxon>
        <taxon>Actinomycetota</taxon>
        <taxon>Actinomycetes</taxon>
        <taxon>Kitasatosporales</taxon>
        <taxon>Streptomycetaceae</taxon>
        <taxon>Streptomyces</taxon>
    </lineage>
</organism>